<comment type="caution">
    <text evidence="3">The sequence shown here is derived from an EMBL/GenBank/DDBJ whole genome shotgun (WGS) entry which is preliminary data.</text>
</comment>
<dbReference type="InterPro" id="IPR032675">
    <property type="entry name" value="LRR_dom_sf"/>
</dbReference>
<dbReference type="PANTHER" id="PTHR20858:SF17">
    <property type="entry name" value="HYDROXYMETHYLPYRIMIDINE_PHOSPHOMETHYLPYRIMIDINE KINASE THI20-RELATED"/>
    <property type="match status" value="1"/>
</dbReference>
<dbReference type="InterPro" id="IPR029056">
    <property type="entry name" value="Ribokinase-like"/>
</dbReference>
<sequence>ATLFPYCRYIKALDLRDLENLLEDEQFSAKVSKEFFNGPMKQFKKSTMVTGKNGKKFERLDVKSIVSSIGDVVTQHTPTLETITGQLTSTALIQWVPRVPRLQELELWDGSALEDELVAASIHQHCPNFKALMIFHWIGEDKDHKFATFLSSLRPNTLERLSTLNDIGAGPESFLALSAHNQSLRNLWICVSDDSLPSLSLLAGCRALEELRIEDGHSRTNLEETQNDVFLETIDWLKNCEKLHRLSFVGLLSAATLVTPLLIEHKIRLRSLEIDSYILKDSRSFHQALVHQKDSLTYLSLSGDSDGMFRDDVDTLVESLNQLQKMEVLRLLLQELFREEHLISIVNSLNKLEELYVSGLLLTDGLLEHIGKLGNLRSVVLAGISRFTFSGLDRFISQLGPGNQGIRIMIEMAEPETLMNEGEVSILQNNLRDKVSGTLEYTPWRDPNISEFEGDSDGLEADQKVIAAHGCYAMTATTALTAQNTLGVEDVHLTPPPFLTKQINACINDIGVDVVKTGMLASADTIVAVADAFRKHKPETTVVDPVMVSTSGSTLLPESAISLLIQLLLPLTTVLTPNLPEAELLLKTAGLDIRTPESVEDIITIAKHIQKLGPKYVLVKGGHLPMTKGRLVSKEEAERHIVLNVLLGPGDNVTVLETEYQKSRNTHGTGCSLASAIACNLALGLDMKEAVKKANLYIEAGIRTSVDMGMGSGPINHFHSTYTLPFAPGGFIDYLIDRPDVRKPWERYTHHDFVRRMADGSLPVDNFKHYLIQDYLFLIHFARANALASYKSKSMADIGRSARQVLHLQEEIKLHIEFCKDYGLTPEDIEGHEEDQACTAYTRYVLDIGQSEDWLALQIALLPCLIGYGVIAKRLYDDPKTVRESKYWKWIETYVADDYGEAMKNGRDLIETHAKKQSLSRVDELAQIFVHATNMERGFWDMGLGS</sequence>
<evidence type="ECO:0000259" key="1">
    <source>
        <dbReference type="Pfam" id="PF03070"/>
    </source>
</evidence>
<dbReference type="NCBIfam" id="TIGR04306">
    <property type="entry name" value="salvage_TenA"/>
    <property type="match status" value="1"/>
</dbReference>
<evidence type="ECO:0000313" key="4">
    <source>
        <dbReference type="Proteomes" id="UP001280581"/>
    </source>
</evidence>
<dbReference type="Pfam" id="PF08543">
    <property type="entry name" value="Phos_pyr_kin"/>
    <property type="match status" value="1"/>
</dbReference>
<dbReference type="GO" id="GO:0009228">
    <property type="term" value="P:thiamine biosynthetic process"/>
    <property type="evidence" value="ECO:0007669"/>
    <property type="project" value="InterPro"/>
</dbReference>
<dbReference type="FunFam" id="1.20.910.10:FF:000003">
    <property type="entry name" value="Hydroxymethylpyrimidine/phosphomethylpyrimidine kinase THI20"/>
    <property type="match status" value="1"/>
</dbReference>
<dbReference type="SUPFAM" id="SSF52047">
    <property type="entry name" value="RNI-like"/>
    <property type="match status" value="1"/>
</dbReference>
<feature type="domain" description="Pyridoxamine kinase/Phosphomethylpyrimidine kinase" evidence="2">
    <location>
        <begin position="458"/>
        <end position="716"/>
    </location>
</feature>
<dbReference type="AlphaFoldDB" id="A0AAN6LSS0"/>
<dbReference type="GO" id="GO:0050334">
    <property type="term" value="F:thiaminase activity"/>
    <property type="evidence" value="ECO:0007669"/>
    <property type="project" value="InterPro"/>
</dbReference>
<organism evidence="3 4">
    <name type="scientific">Pseudopithomyces chartarum</name>
    <dbReference type="NCBI Taxonomy" id="1892770"/>
    <lineage>
        <taxon>Eukaryota</taxon>
        <taxon>Fungi</taxon>
        <taxon>Dikarya</taxon>
        <taxon>Ascomycota</taxon>
        <taxon>Pezizomycotina</taxon>
        <taxon>Dothideomycetes</taxon>
        <taxon>Pleosporomycetidae</taxon>
        <taxon>Pleosporales</taxon>
        <taxon>Massarineae</taxon>
        <taxon>Didymosphaeriaceae</taxon>
        <taxon>Pseudopithomyces</taxon>
    </lineage>
</organism>
<dbReference type="SUPFAM" id="SSF48613">
    <property type="entry name" value="Heme oxygenase-like"/>
    <property type="match status" value="1"/>
</dbReference>
<dbReference type="Proteomes" id="UP001280581">
    <property type="component" value="Unassembled WGS sequence"/>
</dbReference>
<gene>
    <name evidence="3" type="ORF">GRF29_112g342745</name>
</gene>
<name>A0AAN6LSS0_9PLEO</name>
<feature type="domain" description="Thiaminase-2/PQQC" evidence="1">
    <location>
        <begin position="739"/>
        <end position="944"/>
    </location>
</feature>
<dbReference type="Gene3D" id="3.80.10.10">
    <property type="entry name" value="Ribonuclease Inhibitor"/>
    <property type="match status" value="1"/>
</dbReference>
<dbReference type="Pfam" id="PF03070">
    <property type="entry name" value="TENA_THI-4"/>
    <property type="match status" value="1"/>
</dbReference>
<dbReference type="CDD" id="cd01169">
    <property type="entry name" value="HMPP_kinase"/>
    <property type="match status" value="1"/>
</dbReference>
<dbReference type="GO" id="GO:0008972">
    <property type="term" value="F:phosphomethylpyrimidine kinase activity"/>
    <property type="evidence" value="ECO:0007669"/>
    <property type="project" value="InterPro"/>
</dbReference>
<keyword evidence="4" id="KW-1185">Reference proteome</keyword>
<dbReference type="InterPro" id="IPR004399">
    <property type="entry name" value="HMP/HMP-P_kinase_dom"/>
</dbReference>
<dbReference type="InterPro" id="IPR027574">
    <property type="entry name" value="Thiaminase_II"/>
</dbReference>
<dbReference type="SUPFAM" id="SSF53613">
    <property type="entry name" value="Ribokinase-like"/>
    <property type="match status" value="1"/>
</dbReference>
<dbReference type="GO" id="GO:0005829">
    <property type="term" value="C:cytosol"/>
    <property type="evidence" value="ECO:0007669"/>
    <property type="project" value="TreeGrafter"/>
</dbReference>
<feature type="non-terminal residue" evidence="3">
    <location>
        <position position="1"/>
    </location>
</feature>
<accession>A0AAN6LSS0</accession>
<dbReference type="NCBIfam" id="TIGR00097">
    <property type="entry name" value="HMP-P_kinase"/>
    <property type="match status" value="1"/>
</dbReference>
<reference evidence="3 4" key="1">
    <citation type="submission" date="2021-02" db="EMBL/GenBank/DDBJ databases">
        <title>Genome assembly of Pseudopithomyces chartarum.</title>
        <authorList>
            <person name="Jauregui R."/>
            <person name="Singh J."/>
            <person name="Voisey C."/>
        </authorList>
    </citation>
    <scope>NUCLEOTIDE SEQUENCE [LARGE SCALE GENOMIC DNA]</scope>
    <source>
        <strain evidence="3 4">AGR01</strain>
    </source>
</reference>
<dbReference type="PANTHER" id="PTHR20858">
    <property type="entry name" value="PHOSPHOMETHYLPYRIMIDINE KINASE"/>
    <property type="match status" value="1"/>
</dbReference>
<dbReference type="InterPro" id="IPR016084">
    <property type="entry name" value="Haem_Oase-like_multi-hlx"/>
</dbReference>
<dbReference type="FunFam" id="3.40.1190.20:FF:000034">
    <property type="entry name" value="Putative hydroxymethylpyrimidine/ phosphomethylpyrimidine kinase 2"/>
    <property type="match status" value="1"/>
</dbReference>
<evidence type="ECO:0000313" key="3">
    <source>
        <dbReference type="EMBL" id="KAK3203129.1"/>
    </source>
</evidence>
<dbReference type="Gene3D" id="1.20.910.10">
    <property type="entry name" value="Heme oxygenase-like"/>
    <property type="match status" value="1"/>
</dbReference>
<dbReference type="EMBL" id="WVTA01000011">
    <property type="protein sequence ID" value="KAK3203129.1"/>
    <property type="molecule type" value="Genomic_DNA"/>
</dbReference>
<proteinExistence type="predicted"/>
<dbReference type="GO" id="GO:0008902">
    <property type="term" value="F:hydroxymethylpyrimidine kinase activity"/>
    <property type="evidence" value="ECO:0007669"/>
    <property type="project" value="TreeGrafter"/>
</dbReference>
<dbReference type="Gene3D" id="3.40.1190.20">
    <property type="match status" value="1"/>
</dbReference>
<dbReference type="InterPro" id="IPR013749">
    <property type="entry name" value="PM/HMP-P_kinase-1"/>
</dbReference>
<protein>
    <submittedName>
        <fullName evidence="3">Uncharacterized protein</fullName>
    </submittedName>
</protein>
<dbReference type="InterPro" id="IPR004305">
    <property type="entry name" value="Thiaminase-2/PQQC"/>
</dbReference>
<dbReference type="CDD" id="cd19367">
    <property type="entry name" value="TenA_C_ScTHI20-like"/>
    <property type="match status" value="1"/>
</dbReference>
<evidence type="ECO:0000259" key="2">
    <source>
        <dbReference type="Pfam" id="PF08543"/>
    </source>
</evidence>